<reference evidence="1 2" key="1">
    <citation type="submission" date="2019-07" db="EMBL/GenBank/DDBJ databases">
        <title>Whole genome shotgun sequence of Nocardia ninae NBRC 108245.</title>
        <authorList>
            <person name="Hosoyama A."/>
            <person name="Uohara A."/>
            <person name="Ohji S."/>
            <person name="Ichikawa N."/>
        </authorList>
    </citation>
    <scope>NUCLEOTIDE SEQUENCE [LARGE SCALE GENOMIC DNA]</scope>
    <source>
        <strain evidence="1 2">NBRC 108245</strain>
    </source>
</reference>
<proteinExistence type="predicted"/>
<dbReference type="EMBL" id="BJXA01000111">
    <property type="protein sequence ID" value="GEM43738.1"/>
    <property type="molecule type" value="Genomic_DNA"/>
</dbReference>
<name>A0A511MU38_9NOCA</name>
<sequence>MVDWICEPAASWREIVGKDNFSLEVLNNVPTMGHLQGKLFAIDEKSGNTLTDMDIQACLGKRGDRRAAMPDLVFLWKPPGRRYGWCW</sequence>
<dbReference type="Proteomes" id="UP000321424">
    <property type="component" value="Unassembled WGS sequence"/>
</dbReference>
<comment type="caution">
    <text evidence="1">The sequence shown here is derived from an EMBL/GenBank/DDBJ whole genome shotgun (WGS) entry which is preliminary data.</text>
</comment>
<evidence type="ECO:0000313" key="2">
    <source>
        <dbReference type="Proteomes" id="UP000321424"/>
    </source>
</evidence>
<protein>
    <submittedName>
        <fullName evidence="1">Uncharacterized protein</fullName>
    </submittedName>
</protein>
<dbReference type="AlphaFoldDB" id="A0A511MU38"/>
<accession>A0A511MU38</accession>
<evidence type="ECO:0000313" key="1">
    <source>
        <dbReference type="EMBL" id="GEM43738.1"/>
    </source>
</evidence>
<gene>
    <name evidence="1" type="ORF">NN4_82570</name>
</gene>
<dbReference type="RefSeq" id="WP_147142883.1">
    <property type="nucleotide sequence ID" value="NZ_BJXA01000111.1"/>
</dbReference>
<organism evidence="1 2">
    <name type="scientific">Nocardia ninae NBRC 108245</name>
    <dbReference type="NCBI Taxonomy" id="1210091"/>
    <lineage>
        <taxon>Bacteria</taxon>
        <taxon>Bacillati</taxon>
        <taxon>Actinomycetota</taxon>
        <taxon>Actinomycetes</taxon>
        <taxon>Mycobacteriales</taxon>
        <taxon>Nocardiaceae</taxon>
        <taxon>Nocardia</taxon>
    </lineage>
</organism>
<keyword evidence="2" id="KW-1185">Reference proteome</keyword>